<keyword evidence="2" id="KW-1133">Transmembrane helix</keyword>
<evidence type="ECO:0000256" key="1">
    <source>
        <dbReference type="ARBA" id="ARBA00008618"/>
    </source>
</evidence>
<evidence type="ECO:0000313" key="3">
    <source>
        <dbReference type="EMBL" id="AYU65725.1"/>
    </source>
</evidence>
<feature type="transmembrane region" description="Helical" evidence="2">
    <location>
        <begin position="75"/>
        <end position="94"/>
    </location>
</feature>
<evidence type="ECO:0008006" key="4">
    <source>
        <dbReference type="Google" id="ProtNLM"/>
    </source>
</evidence>
<dbReference type="InterPro" id="IPR042297">
    <property type="entry name" value="Antirestriction_sf"/>
</dbReference>
<reference evidence="3" key="1">
    <citation type="submission" date="2018-10" db="EMBL/GenBank/DDBJ databases">
        <title>Complete sequence of plasmid pHNBF16.</title>
        <authorList>
            <person name="Liu J.H."/>
            <person name="Huang X."/>
            <person name="Luo J."/>
        </authorList>
    </citation>
    <scope>NUCLEOTIDE SEQUENCE</scope>
    <source>
        <strain evidence="3">6BF16CTX</strain>
        <plasmid evidence="3">pHNBF16</plasmid>
    </source>
</reference>
<dbReference type="AlphaFoldDB" id="A0A3G4RJ83"/>
<keyword evidence="3" id="KW-0614">Plasmid</keyword>
<name>A0A3G4RJ83_KLEPN</name>
<keyword evidence="2" id="KW-0812">Transmembrane</keyword>
<protein>
    <recommendedName>
        <fullName evidence="4">Antirestriction protein</fullName>
    </recommendedName>
</protein>
<dbReference type="InterPro" id="IPR004914">
    <property type="entry name" value="Antirestrict"/>
</dbReference>
<dbReference type="RefSeq" id="WP_087653585.1">
    <property type="nucleotide sequence ID" value="NZ_JAJHGW010000044.1"/>
</dbReference>
<accession>A0A3G4RJ83</accession>
<organism evidence="3">
    <name type="scientific">Klebsiella pneumoniae</name>
    <dbReference type="NCBI Taxonomy" id="573"/>
    <lineage>
        <taxon>Bacteria</taxon>
        <taxon>Pseudomonadati</taxon>
        <taxon>Pseudomonadota</taxon>
        <taxon>Gammaproteobacteria</taxon>
        <taxon>Enterobacterales</taxon>
        <taxon>Enterobacteriaceae</taxon>
        <taxon>Klebsiella/Raoultella group</taxon>
        <taxon>Klebsiella</taxon>
        <taxon>Klebsiella pneumoniae complex</taxon>
    </lineage>
</organism>
<dbReference type="Gene3D" id="3.30.70.3580">
    <property type="entry name" value="Antirestriction protein"/>
    <property type="match status" value="1"/>
</dbReference>
<geneLocation type="plasmid" evidence="3">
    <name>pHNBF16</name>
</geneLocation>
<comment type="similarity">
    <text evidence="1">Belongs to the antirestriction protein family.</text>
</comment>
<evidence type="ECO:0000256" key="2">
    <source>
        <dbReference type="SAM" id="Phobius"/>
    </source>
</evidence>
<feature type="transmembrane region" description="Helical" evidence="2">
    <location>
        <begin position="12"/>
        <end position="34"/>
    </location>
</feature>
<dbReference type="Pfam" id="PF03230">
    <property type="entry name" value="Antirestrict"/>
    <property type="match status" value="1"/>
</dbReference>
<sequence length="136" mass="15789">MKVKKIPQRQRMSFLPSLFGGYFLTGESFVFGFMDKYAKDYTGGHYEFMKAENGAMYLKPDNGYYLSLPNYFNEVISADFCGIIATSYALNWLIHKAHIKGNDQLFNLLLDRNQKLNDYIGTFKDKDYDLVKFAIN</sequence>
<dbReference type="EMBL" id="MK079571">
    <property type="protein sequence ID" value="AYU65725.1"/>
    <property type="molecule type" value="Genomic_DNA"/>
</dbReference>
<keyword evidence="2" id="KW-0472">Membrane</keyword>
<proteinExistence type="inferred from homology"/>